<organism evidence="1 2">
    <name type="scientific">Danxiaibacter flavus</name>
    <dbReference type="NCBI Taxonomy" id="3049108"/>
    <lineage>
        <taxon>Bacteria</taxon>
        <taxon>Pseudomonadati</taxon>
        <taxon>Bacteroidota</taxon>
        <taxon>Chitinophagia</taxon>
        <taxon>Chitinophagales</taxon>
        <taxon>Chitinophagaceae</taxon>
        <taxon>Danxiaibacter</taxon>
    </lineage>
</organism>
<proteinExistence type="predicted"/>
<sequence length="159" mass="18271">MIQVQFLDWSFLVDKSLTEKIYSSVDKGGADKCNCSMCKNYIARKHNLLELPLIEFFRDAGVDIDKEYEVYHMGKDANGLHLYGTWFDFAGKILEGPNCKIQTTDEKFTIEHYDLKPSLSVAFLPANLPLDSFFDKVENVVQVDFIFTIPWTIGDEEPE</sequence>
<name>A0ABV3ZLW1_9BACT</name>
<dbReference type="Proteomes" id="UP001560573">
    <property type="component" value="Unassembled WGS sequence"/>
</dbReference>
<accession>A0ABV3ZLW1</accession>
<comment type="caution">
    <text evidence="1">The sequence shown here is derived from an EMBL/GenBank/DDBJ whole genome shotgun (WGS) entry which is preliminary data.</text>
</comment>
<gene>
    <name evidence="1" type="ORF">QTN47_21450</name>
</gene>
<reference evidence="1 2" key="1">
    <citation type="submission" date="2023-07" db="EMBL/GenBank/DDBJ databases">
        <authorList>
            <person name="Lian W.-H."/>
        </authorList>
    </citation>
    <scope>NUCLEOTIDE SEQUENCE [LARGE SCALE GENOMIC DNA]</scope>
    <source>
        <strain evidence="1 2">SYSU DXS3180</strain>
    </source>
</reference>
<keyword evidence="2" id="KW-1185">Reference proteome</keyword>
<dbReference type="EMBL" id="JAULBC010000007">
    <property type="protein sequence ID" value="MEX6690089.1"/>
    <property type="molecule type" value="Genomic_DNA"/>
</dbReference>
<dbReference type="RefSeq" id="WP_369331498.1">
    <property type="nucleotide sequence ID" value="NZ_JAULBC010000007.1"/>
</dbReference>
<protein>
    <submittedName>
        <fullName evidence="1">Uncharacterized protein</fullName>
    </submittedName>
</protein>
<evidence type="ECO:0000313" key="2">
    <source>
        <dbReference type="Proteomes" id="UP001560573"/>
    </source>
</evidence>
<evidence type="ECO:0000313" key="1">
    <source>
        <dbReference type="EMBL" id="MEX6690089.1"/>
    </source>
</evidence>